<dbReference type="Pfam" id="PF09773">
    <property type="entry name" value="Meckelin"/>
    <property type="match status" value="1"/>
</dbReference>
<accession>H2YEV5</accession>
<dbReference type="Ensembl" id="ENSCSAVT00000003911.1">
    <property type="protein sequence ID" value="ENSCSAVP00000003853.1"/>
    <property type="gene ID" value="ENSCSAVG00000002276.1"/>
</dbReference>
<evidence type="ECO:0000313" key="2">
    <source>
        <dbReference type="Ensembl" id="ENSCSAVP00000003853.1"/>
    </source>
</evidence>
<dbReference type="GO" id="GO:0036038">
    <property type="term" value="C:MKS complex"/>
    <property type="evidence" value="ECO:0007669"/>
    <property type="project" value="InterPro"/>
</dbReference>
<reference evidence="2" key="3">
    <citation type="submission" date="2025-09" db="UniProtKB">
        <authorList>
            <consortium name="Ensembl"/>
        </authorList>
    </citation>
    <scope>IDENTIFICATION</scope>
</reference>
<sequence>MFRRFFLVDNVVGILQSSPSNPTTFIRYASSISISTSLQPIGNGLIYPPQLTITYTDLPVTSGVPDSPTVSTRFSVLYLISSTASNAQIEGFKISLAVLGSLSVLYSFFETGSWRRRQGLQFIDATSLFMFIFYSMSNLANVFFIVVFGFSAVTLIFYKVSIAKPS</sequence>
<dbReference type="PANTHER" id="PTHR21274">
    <property type="entry name" value="MECKELIN"/>
    <property type="match status" value="1"/>
</dbReference>
<dbReference type="AlphaFoldDB" id="H2YEV5"/>
<keyword evidence="1" id="KW-0472">Membrane</keyword>
<keyword evidence="1" id="KW-1133">Transmembrane helix</keyword>
<dbReference type="HOGENOM" id="CLU_1602120_0_0_1"/>
<reference evidence="3" key="1">
    <citation type="submission" date="2003-08" db="EMBL/GenBank/DDBJ databases">
        <authorList>
            <person name="Birren B."/>
            <person name="Nusbaum C."/>
            <person name="Abebe A."/>
            <person name="Abouelleil A."/>
            <person name="Adekoya E."/>
            <person name="Ait-zahra M."/>
            <person name="Allen N."/>
            <person name="Allen T."/>
            <person name="An P."/>
            <person name="Anderson M."/>
            <person name="Anderson S."/>
            <person name="Arachchi H."/>
            <person name="Armbruster J."/>
            <person name="Bachantsang P."/>
            <person name="Baldwin J."/>
            <person name="Barry A."/>
            <person name="Bayul T."/>
            <person name="Blitshsteyn B."/>
            <person name="Bloom T."/>
            <person name="Blye J."/>
            <person name="Boguslavskiy L."/>
            <person name="Borowsky M."/>
            <person name="Boukhgalter B."/>
            <person name="Brunache A."/>
            <person name="Butler J."/>
            <person name="Calixte N."/>
            <person name="Calvo S."/>
            <person name="Camarata J."/>
            <person name="Campo K."/>
            <person name="Chang J."/>
            <person name="Cheshatsang Y."/>
            <person name="Citroen M."/>
            <person name="Collymore A."/>
            <person name="Considine T."/>
            <person name="Cook A."/>
            <person name="Cooke P."/>
            <person name="Corum B."/>
            <person name="Cuomo C."/>
            <person name="David R."/>
            <person name="Dawoe T."/>
            <person name="Degray S."/>
            <person name="Dodge S."/>
            <person name="Dooley K."/>
            <person name="Dorje P."/>
            <person name="Dorjee K."/>
            <person name="Dorris L."/>
            <person name="Duffey N."/>
            <person name="Dupes A."/>
            <person name="Elkins T."/>
            <person name="Engels R."/>
            <person name="Erickson J."/>
            <person name="Farina A."/>
            <person name="Faro S."/>
            <person name="Ferreira P."/>
            <person name="Fischer H."/>
            <person name="Fitzgerald M."/>
            <person name="Foley K."/>
            <person name="Gage D."/>
            <person name="Galagan J."/>
            <person name="Gearin G."/>
            <person name="Gnerre S."/>
            <person name="Gnirke A."/>
            <person name="Goyette A."/>
            <person name="Graham J."/>
            <person name="Grandbois E."/>
            <person name="Gyaltsen K."/>
            <person name="Hafez N."/>
            <person name="Hagopian D."/>
            <person name="Hagos B."/>
            <person name="Hall J."/>
            <person name="Hatcher B."/>
            <person name="Heller A."/>
            <person name="Higgins H."/>
            <person name="Honan T."/>
            <person name="Horn A."/>
            <person name="Houde N."/>
            <person name="Hughes L."/>
            <person name="Hulme W."/>
            <person name="Husby E."/>
            <person name="Iliev I."/>
            <person name="Jaffe D."/>
            <person name="Jones C."/>
            <person name="Kamal M."/>
            <person name="Kamat A."/>
            <person name="Kamvysselis M."/>
            <person name="Karlsson E."/>
            <person name="Kells C."/>
            <person name="Kieu A."/>
            <person name="Kisner P."/>
            <person name="Kodira C."/>
            <person name="Kulbokas E."/>
            <person name="Labutti K."/>
            <person name="Lama D."/>
            <person name="Landers T."/>
            <person name="Leger J."/>
            <person name="Levine S."/>
            <person name="Lewis D."/>
            <person name="Lewis T."/>
            <person name="Lindblad-toh K."/>
            <person name="Liu X."/>
            <person name="Lokyitsang T."/>
            <person name="Lokyitsang Y."/>
            <person name="Lucien O."/>
            <person name="Lui A."/>
            <person name="Ma L.J."/>
            <person name="Mabbitt R."/>
            <person name="Macdonald J."/>
            <person name="Maclean C."/>
            <person name="Major J."/>
            <person name="Manning J."/>
            <person name="Marabella R."/>
            <person name="Maru K."/>
            <person name="Matthews C."/>
            <person name="Mauceli E."/>
            <person name="Mccarthy M."/>
            <person name="Mcdonough S."/>
            <person name="Mcghee T."/>
            <person name="Meldrim J."/>
            <person name="Meneus L."/>
            <person name="Mesirov J."/>
            <person name="Mihalev A."/>
            <person name="Mihova T."/>
            <person name="Mikkelsen T."/>
            <person name="Mlenga V."/>
            <person name="Moru K."/>
            <person name="Mozes J."/>
            <person name="Mulrain L."/>
            <person name="Munson G."/>
            <person name="Naylor J."/>
            <person name="Newes C."/>
            <person name="Nguyen C."/>
            <person name="Nguyen N."/>
            <person name="Nguyen T."/>
            <person name="Nicol R."/>
            <person name="Nielsen C."/>
            <person name="Nizzari M."/>
            <person name="Norbu C."/>
            <person name="Norbu N."/>
            <person name="O'donnell P."/>
            <person name="Okoawo O."/>
            <person name="O'leary S."/>
            <person name="Omotosho B."/>
            <person name="O'neill K."/>
            <person name="Osman S."/>
            <person name="Parker S."/>
            <person name="Perrin D."/>
            <person name="Phunkhang P."/>
            <person name="Piqani B."/>
            <person name="Purcell S."/>
            <person name="Rachupka T."/>
            <person name="Ramasamy U."/>
            <person name="Rameau R."/>
            <person name="Ray V."/>
            <person name="Raymond C."/>
            <person name="Retta R."/>
            <person name="Richardson S."/>
            <person name="Rise C."/>
            <person name="Rodriguez J."/>
            <person name="Rogers J."/>
            <person name="Rogov P."/>
            <person name="Rutman M."/>
            <person name="Schupbach R."/>
            <person name="Seaman C."/>
            <person name="Settipalli S."/>
            <person name="Sharpe T."/>
            <person name="Sheridan J."/>
            <person name="Sherpa N."/>
            <person name="Shi J."/>
            <person name="Smirnov S."/>
            <person name="Smith C."/>
            <person name="Sougnez C."/>
            <person name="Spencer B."/>
            <person name="Stalker J."/>
            <person name="Stange-thomann N."/>
            <person name="Stavropoulos S."/>
            <person name="Stetson K."/>
            <person name="Stone C."/>
            <person name="Stone S."/>
            <person name="Stubbs M."/>
            <person name="Talamas J."/>
            <person name="Tchuinga P."/>
            <person name="Tenzing P."/>
            <person name="Tesfaye S."/>
            <person name="Theodore J."/>
            <person name="Thoulutsang Y."/>
            <person name="Topham K."/>
            <person name="Towey S."/>
            <person name="Tsamla T."/>
            <person name="Tsomo N."/>
            <person name="Vallee D."/>
            <person name="Vassiliev H."/>
            <person name="Venkataraman V."/>
            <person name="Vinson J."/>
            <person name="Vo A."/>
            <person name="Wade C."/>
            <person name="Wang S."/>
            <person name="Wangchuk T."/>
            <person name="Wangdi T."/>
            <person name="Whittaker C."/>
            <person name="Wilkinson J."/>
            <person name="Wu Y."/>
            <person name="Wyman D."/>
            <person name="Yadav S."/>
            <person name="Yang S."/>
            <person name="Yang X."/>
            <person name="Yeager S."/>
            <person name="Yee E."/>
            <person name="Young G."/>
            <person name="Zainoun J."/>
            <person name="Zembeck L."/>
            <person name="Zimmer A."/>
            <person name="Zody M."/>
            <person name="Lander E."/>
        </authorList>
    </citation>
    <scope>NUCLEOTIDE SEQUENCE [LARGE SCALE GENOMIC DNA]</scope>
</reference>
<dbReference type="InterPro" id="IPR019170">
    <property type="entry name" value="Meckelin"/>
</dbReference>
<keyword evidence="1" id="KW-0812">Transmembrane</keyword>
<dbReference type="Proteomes" id="UP000007875">
    <property type="component" value="Unassembled WGS sequence"/>
</dbReference>
<dbReference type="GO" id="GO:0060271">
    <property type="term" value="P:cilium assembly"/>
    <property type="evidence" value="ECO:0007669"/>
    <property type="project" value="InterPro"/>
</dbReference>
<feature type="transmembrane region" description="Helical" evidence="1">
    <location>
        <begin position="129"/>
        <end position="158"/>
    </location>
</feature>
<reference evidence="2" key="2">
    <citation type="submission" date="2025-08" db="UniProtKB">
        <authorList>
            <consortium name="Ensembl"/>
        </authorList>
    </citation>
    <scope>IDENTIFICATION</scope>
</reference>
<protein>
    <submittedName>
        <fullName evidence="2">Uncharacterized protein</fullName>
    </submittedName>
</protein>
<dbReference type="GeneTree" id="ENSGT00390000010606"/>
<keyword evidence="3" id="KW-1185">Reference proteome</keyword>
<evidence type="ECO:0000256" key="1">
    <source>
        <dbReference type="SAM" id="Phobius"/>
    </source>
</evidence>
<name>H2YEV5_CIOSA</name>
<proteinExistence type="predicted"/>
<organism evidence="2 3">
    <name type="scientific">Ciona savignyi</name>
    <name type="common">Pacific transparent sea squirt</name>
    <dbReference type="NCBI Taxonomy" id="51511"/>
    <lineage>
        <taxon>Eukaryota</taxon>
        <taxon>Metazoa</taxon>
        <taxon>Chordata</taxon>
        <taxon>Tunicata</taxon>
        <taxon>Ascidiacea</taxon>
        <taxon>Phlebobranchia</taxon>
        <taxon>Cionidae</taxon>
        <taxon>Ciona</taxon>
    </lineage>
</organism>
<dbReference type="PANTHER" id="PTHR21274:SF0">
    <property type="entry name" value="MECKELIN"/>
    <property type="match status" value="1"/>
</dbReference>
<evidence type="ECO:0000313" key="3">
    <source>
        <dbReference type="Proteomes" id="UP000007875"/>
    </source>
</evidence>